<name>A0A4R2GR15_9HYPH</name>
<keyword evidence="3" id="KW-1185">Reference proteome</keyword>
<dbReference type="Pfam" id="PF20172">
    <property type="entry name" value="DUF6538"/>
    <property type="match status" value="1"/>
</dbReference>
<sequence>MVLSMARPFKHPKTGMYWFRRVVPKDLQALVGKREERRSLRTKDPAKAREAHSAVAAEVEAHWAALRSPALTLNNREIVALAGTVYAEMVAQFAGEPGSPSTWDHVLRIDQEFRQAGKLEEWNGAMVDTLLRRKALHVDATTRARLYDHESPRLSVP</sequence>
<evidence type="ECO:0000313" key="2">
    <source>
        <dbReference type="EMBL" id="TCO12057.1"/>
    </source>
</evidence>
<reference evidence="2 3" key="1">
    <citation type="submission" date="2019-03" db="EMBL/GenBank/DDBJ databases">
        <title>Genomic Encyclopedia of Type Strains, Phase IV (KMG-IV): sequencing the most valuable type-strain genomes for metagenomic binning, comparative biology and taxonomic classification.</title>
        <authorList>
            <person name="Goeker M."/>
        </authorList>
    </citation>
    <scope>NUCLEOTIDE SEQUENCE [LARGE SCALE GENOMIC DNA]</scope>
    <source>
        <strain evidence="2 3">DSM 22958</strain>
    </source>
</reference>
<organism evidence="2 3">
    <name type="scientific">Camelimonas lactis</name>
    <dbReference type="NCBI Taxonomy" id="659006"/>
    <lineage>
        <taxon>Bacteria</taxon>
        <taxon>Pseudomonadati</taxon>
        <taxon>Pseudomonadota</taxon>
        <taxon>Alphaproteobacteria</taxon>
        <taxon>Hyphomicrobiales</taxon>
        <taxon>Chelatococcaceae</taxon>
        <taxon>Camelimonas</taxon>
    </lineage>
</organism>
<gene>
    <name evidence="2" type="ORF">EV666_11095</name>
</gene>
<dbReference type="EMBL" id="SLWL01000010">
    <property type="protein sequence ID" value="TCO12057.1"/>
    <property type="molecule type" value="Genomic_DNA"/>
</dbReference>
<dbReference type="RefSeq" id="WP_165909999.1">
    <property type="nucleotide sequence ID" value="NZ_SLWL01000010.1"/>
</dbReference>
<feature type="domain" description="DUF6538" evidence="1">
    <location>
        <begin position="13"/>
        <end position="67"/>
    </location>
</feature>
<dbReference type="Proteomes" id="UP000294881">
    <property type="component" value="Unassembled WGS sequence"/>
</dbReference>
<accession>A0A4R2GR15</accession>
<dbReference type="AlphaFoldDB" id="A0A4R2GR15"/>
<comment type="caution">
    <text evidence="2">The sequence shown here is derived from an EMBL/GenBank/DDBJ whole genome shotgun (WGS) entry which is preliminary data.</text>
</comment>
<protein>
    <recommendedName>
        <fullName evidence="1">DUF6538 domain-containing protein</fullName>
    </recommendedName>
</protein>
<dbReference type="InterPro" id="IPR046668">
    <property type="entry name" value="DUF6538"/>
</dbReference>
<evidence type="ECO:0000313" key="3">
    <source>
        <dbReference type="Proteomes" id="UP000294881"/>
    </source>
</evidence>
<proteinExistence type="predicted"/>
<evidence type="ECO:0000259" key="1">
    <source>
        <dbReference type="Pfam" id="PF20172"/>
    </source>
</evidence>